<dbReference type="RefSeq" id="WP_089806224.1">
    <property type="nucleotide sequence ID" value="NZ_FOYT01000001.1"/>
</dbReference>
<feature type="transmembrane region" description="Helical" evidence="2">
    <location>
        <begin position="20"/>
        <end position="43"/>
    </location>
</feature>
<keyword evidence="4" id="KW-1185">Reference proteome</keyword>
<keyword evidence="2" id="KW-0812">Transmembrane</keyword>
<organism evidence="3 4">
    <name type="scientific">Halogeometricum rufum</name>
    <dbReference type="NCBI Taxonomy" id="553469"/>
    <lineage>
        <taxon>Archaea</taxon>
        <taxon>Methanobacteriati</taxon>
        <taxon>Methanobacteriota</taxon>
        <taxon>Stenosarchaea group</taxon>
        <taxon>Halobacteria</taxon>
        <taxon>Halobacteriales</taxon>
        <taxon>Haloferacaceae</taxon>
        <taxon>Halogeometricum</taxon>
    </lineage>
</organism>
<evidence type="ECO:0000256" key="1">
    <source>
        <dbReference type="SAM" id="MobiDB-lite"/>
    </source>
</evidence>
<feature type="region of interest" description="Disordered" evidence="1">
    <location>
        <begin position="52"/>
        <end position="73"/>
    </location>
</feature>
<evidence type="ECO:0000313" key="4">
    <source>
        <dbReference type="Proteomes" id="UP000198531"/>
    </source>
</evidence>
<accession>A0A1I6GSK0</accession>
<dbReference type="AlphaFoldDB" id="A0A1I6GSK0"/>
<reference evidence="4" key="1">
    <citation type="submission" date="2016-10" db="EMBL/GenBank/DDBJ databases">
        <authorList>
            <person name="Varghese N."/>
            <person name="Submissions S."/>
        </authorList>
    </citation>
    <scope>NUCLEOTIDE SEQUENCE [LARGE SCALE GENOMIC DNA]</scope>
    <source>
        <strain evidence="4">CGMCC 1.7736</strain>
    </source>
</reference>
<evidence type="ECO:0000256" key="2">
    <source>
        <dbReference type="SAM" id="Phobius"/>
    </source>
</evidence>
<name>A0A1I6GSK0_9EURY</name>
<keyword evidence="2" id="KW-1133">Transmembrane helix</keyword>
<gene>
    <name evidence="3" type="ORF">SAMN04487947_1601</name>
</gene>
<evidence type="ECO:0000313" key="3">
    <source>
        <dbReference type="EMBL" id="SFR45192.1"/>
    </source>
</evidence>
<dbReference type="Proteomes" id="UP000198531">
    <property type="component" value="Unassembled WGS sequence"/>
</dbReference>
<keyword evidence="2" id="KW-0472">Membrane</keyword>
<proteinExistence type="predicted"/>
<protein>
    <submittedName>
        <fullName evidence="3">Uncharacterized protein</fullName>
    </submittedName>
</protein>
<feature type="compositionally biased region" description="Acidic residues" evidence="1">
    <location>
        <begin position="59"/>
        <end position="73"/>
    </location>
</feature>
<sequence>MTLVLQTVVAEFIDGVVRAYGPFVIPVAFFVAGAVGYVVLVALGRAGIGEGLTEARADDSDDPTDPTEDEADR</sequence>
<dbReference type="EMBL" id="FOYT01000001">
    <property type="protein sequence ID" value="SFR45192.1"/>
    <property type="molecule type" value="Genomic_DNA"/>
</dbReference>